<dbReference type="InterPro" id="IPR027417">
    <property type="entry name" value="P-loop_NTPase"/>
</dbReference>
<evidence type="ECO:0000259" key="6">
    <source>
        <dbReference type="PROSITE" id="PS50893"/>
    </source>
</evidence>
<dbReference type="PANTHER" id="PTHR43776:SF7">
    <property type="entry name" value="D,D-DIPEPTIDE TRANSPORT ATP-BINDING PROTEIN DDPF-RELATED"/>
    <property type="match status" value="1"/>
</dbReference>
<dbReference type="AlphaFoldDB" id="A0AB39P619"/>
<feature type="domain" description="ABC transporter" evidence="6">
    <location>
        <begin position="31"/>
        <end position="281"/>
    </location>
</feature>
<evidence type="ECO:0000256" key="1">
    <source>
        <dbReference type="ARBA" id="ARBA00005417"/>
    </source>
</evidence>
<keyword evidence="2" id="KW-0813">Transport</keyword>
<dbReference type="GO" id="GO:0015833">
    <property type="term" value="P:peptide transport"/>
    <property type="evidence" value="ECO:0007669"/>
    <property type="project" value="InterPro"/>
</dbReference>
<proteinExistence type="inferred from homology"/>
<dbReference type="NCBIfam" id="TIGR01727">
    <property type="entry name" value="oligo_HPY"/>
    <property type="match status" value="1"/>
</dbReference>
<dbReference type="GO" id="GO:0005524">
    <property type="term" value="F:ATP binding"/>
    <property type="evidence" value="ECO:0007669"/>
    <property type="project" value="UniProtKB-KW"/>
</dbReference>
<name>A0AB39P619_9ACTN</name>
<reference evidence="7" key="1">
    <citation type="submission" date="2024-07" db="EMBL/GenBank/DDBJ databases">
        <authorList>
            <person name="Yu S.T."/>
        </authorList>
    </citation>
    <scope>NUCLEOTIDE SEQUENCE</scope>
    <source>
        <strain evidence="7">R21</strain>
    </source>
</reference>
<dbReference type="PROSITE" id="PS50893">
    <property type="entry name" value="ABC_TRANSPORTER_2"/>
    <property type="match status" value="1"/>
</dbReference>
<organism evidence="7">
    <name type="scientific">Streptomyces sp. R21</name>
    <dbReference type="NCBI Taxonomy" id="3238627"/>
    <lineage>
        <taxon>Bacteria</taxon>
        <taxon>Bacillati</taxon>
        <taxon>Actinomycetota</taxon>
        <taxon>Actinomycetes</taxon>
        <taxon>Kitasatosporales</taxon>
        <taxon>Streptomycetaceae</taxon>
        <taxon>Streptomyces</taxon>
    </lineage>
</organism>
<dbReference type="GO" id="GO:0055085">
    <property type="term" value="P:transmembrane transport"/>
    <property type="evidence" value="ECO:0007669"/>
    <property type="project" value="UniProtKB-ARBA"/>
</dbReference>
<feature type="region of interest" description="Disordered" evidence="5">
    <location>
        <begin position="391"/>
        <end position="452"/>
    </location>
</feature>
<dbReference type="SUPFAM" id="SSF52540">
    <property type="entry name" value="P-loop containing nucleoside triphosphate hydrolases"/>
    <property type="match status" value="1"/>
</dbReference>
<dbReference type="GO" id="GO:0016887">
    <property type="term" value="F:ATP hydrolysis activity"/>
    <property type="evidence" value="ECO:0007669"/>
    <property type="project" value="InterPro"/>
</dbReference>
<keyword evidence="4 7" id="KW-0067">ATP-binding</keyword>
<dbReference type="PANTHER" id="PTHR43776">
    <property type="entry name" value="TRANSPORT ATP-BINDING PROTEIN"/>
    <property type="match status" value="1"/>
</dbReference>
<dbReference type="InterPro" id="IPR003593">
    <property type="entry name" value="AAA+_ATPase"/>
</dbReference>
<protein>
    <submittedName>
        <fullName evidence="7">ABC transporter ATP-binding protein</fullName>
    </submittedName>
</protein>
<dbReference type="RefSeq" id="WP_369233125.1">
    <property type="nucleotide sequence ID" value="NZ_CP163435.1"/>
</dbReference>
<dbReference type="PROSITE" id="PS00211">
    <property type="entry name" value="ABC_TRANSPORTER_1"/>
    <property type="match status" value="1"/>
</dbReference>
<dbReference type="CDD" id="cd03257">
    <property type="entry name" value="ABC_NikE_OppD_transporters"/>
    <property type="match status" value="1"/>
</dbReference>
<dbReference type="EMBL" id="CP163435">
    <property type="protein sequence ID" value="XDQ25824.1"/>
    <property type="molecule type" value="Genomic_DNA"/>
</dbReference>
<feature type="compositionally biased region" description="Acidic residues" evidence="5">
    <location>
        <begin position="408"/>
        <end position="442"/>
    </location>
</feature>
<comment type="similarity">
    <text evidence="1">Belongs to the ABC transporter superfamily.</text>
</comment>
<evidence type="ECO:0000256" key="5">
    <source>
        <dbReference type="SAM" id="MobiDB-lite"/>
    </source>
</evidence>
<dbReference type="NCBIfam" id="NF008453">
    <property type="entry name" value="PRK11308.1"/>
    <property type="match status" value="1"/>
</dbReference>
<evidence type="ECO:0000256" key="2">
    <source>
        <dbReference type="ARBA" id="ARBA00022448"/>
    </source>
</evidence>
<dbReference type="SMART" id="SM00382">
    <property type="entry name" value="AAA"/>
    <property type="match status" value="1"/>
</dbReference>
<dbReference type="FunFam" id="3.40.50.300:FF:000016">
    <property type="entry name" value="Oligopeptide ABC transporter ATP-binding component"/>
    <property type="match status" value="1"/>
</dbReference>
<dbReference type="InterPro" id="IPR003439">
    <property type="entry name" value="ABC_transporter-like_ATP-bd"/>
</dbReference>
<dbReference type="Pfam" id="PF00005">
    <property type="entry name" value="ABC_tran"/>
    <property type="match status" value="1"/>
</dbReference>
<dbReference type="InterPro" id="IPR013563">
    <property type="entry name" value="Oligopep_ABC_C"/>
</dbReference>
<sequence>MSIPAQSDGSAADSAPVATLTKDAAPGEVLLKVTGLQKHFPIRKGLMQRQVGAVRAVDGLDFEVRAGETLGVVGESGCGKSTMGRLITRLLEPTAGKVEFQGKDITHLGVGGMRPMRRDVQMIFQDPYSSLNPRHTIGTIVSAPFKLQGVTPEGGVKKEVQRLLSVVGLNPEHYNRYPHEFSGGQRQRIGIARALALRPKLVVADEPVSALDVSIQAQVVNLMDDLQQELGLTYVIIAHDLSVVRHVSDRIAVMYLGKIVELADRESLYKAPMHPYTKALMSAVPIPDPARRGAKSERILLKGDVPSPIAPPSGCRFHTRCWKATEICKTTEPPLLELKPGQQVACHHPENFADQAPQDTVLLSVAKEAVELVPDAALAESAETSAAVAKVVEAEESAETTAAADEAPAADEPAEAEAEAEAEPAAETEADAEADAEVGAEAEADRQESTDK</sequence>
<dbReference type="InterPro" id="IPR050319">
    <property type="entry name" value="ABC_transp_ATP-bind"/>
</dbReference>
<dbReference type="Gene3D" id="3.40.50.300">
    <property type="entry name" value="P-loop containing nucleotide triphosphate hydrolases"/>
    <property type="match status" value="1"/>
</dbReference>
<dbReference type="Pfam" id="PF08352">
    <property type="entry name" value="oligo_HPY"/>
    <property type="match status" value="1"/>
</dbReference>
<evidence type="ECO:0000313" key="7">
    <source>
        <dbReference type="EMBL" id="XDQ25824.1"/>
    </source>
</evidence>
<gene>
    <name evidence="7" type="ORF">AB5J56_14500</name>
</gene>
<dbReference type="InterPro" id="IPR017871">
    <property type="entry name" value="ABC_transporter-like_CS"/>
</dbReference>
<feature type="compositionally biased region" description="Basic and acidic residues" evidence="5">
    <location>
        <begin position="443"/>
        <end position="452"/>
    </location>
</feature>
<keyword evidence="3" id="KW-0547">Nucleotide-binding</keyword>
<evidence type="ECO:0000256" key="3">
    <source>
        <dbReference type="ARBA" id="ARBA00022741"/>
    </source>
</evidence>
<evidence type="ECO:0000256" key="4">
    <source>
        <dbReference type="ARBA" id="ARBA00022840"/>
    </source>
</evidence>
<accession>A0AB39P619</accession>